<dbReference type="RefSeq" id="WP_094414399.1">
    <property type="nucleotide sequence ID" value="NZ_NOXV01000253.1"/>
</dbReference>
<dbReference type="AlphaFoldDB" id="A0A255Z7V9"/>
<dbReference type="Proteomes" id="UP000216605">
    <property type="component" value="Unassembled WGS sequence"/>
</dbReference>
<accession>A0A255Z7V9</accession>
<organism evidence="1 2">
    <name type="scientific">Flavobacterium cyanobacteriorum</name>
    <dbReference type="NCBI Taxonomy" id="2022802"/>
    <lineage>
        <taxon>Bacteria</taxon>
        <taxon>Pseudomonadati</taxon>
        <taxon>Bacteroidota</taxon>
        <taxon>Flavobacteriia</taxon>
        <taxon>Flavobacteriales</taxon>
        <taxon>Flavobacteriaceae</taxon>
        <taxon>Flavobacterium</taxon>
    </lineage>
</organism>
<sequence length="311" mass="36746">MIKDTRFWLTTFFEEQEQTKHPYKSLKSQIENNGCFIVKADTYTVKIYTPELAVIFTSKELPARNMDTQTETIVNGWEYLKTYIEAYKEGEQYFETEFKVSPNTLYGANAEQYVRDIHLNFFHVQHTGINEGWGYVKKQYPIILTHKAVKEFGYYSGIVNKVEEQVKKYPRLFATFDKCEHNLPPQQTETKTEQEQQTENDFTLSTIEDWLFEFKEKMNEADYKNLVSALIQYFERGKFPTLSKPIQINGRPNKKLFGWALNRIFEAKGKGVEKELLQFAKHNISLFTDVQFDESNILKSNLYKYFTTQTK</sequence>
<dbReference type="OrthoDB" id="1211741at2"/>
<comment type="caution">
    <text evidence="1">The sequence shown here is derived from an EMBL/GenBank/DDBJ whole genome shotgun (WGS) entry which is preliminary data.</text>
</comment>
<name>A0A255Z7V9_9FLAO</name>
<protein>
    <submittedName>
        <fullName evidence="1">Uncharacterized protein</fullName>
    </submittedName>
</protein>
<evidence type="ECO:0000313" key="2">
    <source>
        <dbReference type="Proteomes" id="UP000216605"/>
    </source>
</evidence>
<reference evidence="1 2" key="1">
    <citation type="submission" date="2017-07" db="EMBL/GenBank/DDBJ databases">
        <title>Flavobacterium cyanobacteriorum sp. nov., isolated from cyanobacterial aggregates in a eutrophic lake.</title>
        <authorList>
            <person name="Cai H."/>
        </authorList>
    </citation>
    <scope>NUCLEOTIDE SEQUENCE [LARGE SCALE GENOMIC DNA]</scope>
    <source>
        <strain evidence="1 2">TH021</strain>
    </source>
</reference>
<dbReference type="EMBL" id="NOXV01000253">
    <property type="protein sequence ID" value="OYQ37529.1"/>
    <property type="molecule type" value="Genomic_DNA"/>
</dbReference>
<gene>
    <name evidence="1" type="ORF">CHU92_08040</name>
</gene>
<evidence type="ECO:0000313" key="1">
    <source>
        <dbReference type="EMBL" id="OYQ37529.1"/>
    </source>
</evidence>
<proteinExistence type="predicted"/>
<keyword evidence="2" id="KW-1185">Reference proteome</keyword>